<accession>A0A6A7FPJ1</accession>
<sequence length="453" mass="49037">MSEEQSSSDEDSPVVPANRSLPRRNLSATTRNNIFSPDRVRAPSPPPATVPASPVALKVPSPVALKVPSPVALKVPSPVALKVPCPVTTEVVVPSPVTTRVTARTPRSVSGKTAGTALAKVTSAVDTASAASSATKLAASSAGGLDVAALAPHSVAVVGSRVKPGTPVKRPRFNTSEVVTIAATSSRRGAAAVAATTEPFEEELPSVRRGRGTPRKEVVGRVTSNRRGTKRQQPEPEKEVEVEEEEQESDEAMETEVSFKPNAANLAKKLIEMELTEEESNRTVTAAADQSNFNLASVTLPFDEPAAPKPRGGRKSMVASARKSLANEWPVEDQQHMLHFFDNLNPQQSETSRVALTCKYALIQYDRDLSSKLLYQWLERKDRVVNRQVTQFVLNEADQKNTVLELYRSLSIVPSEATKVSFTLKFIQAQYGVAVTSKQLFSWIKEKPKKGKK</sequence>
<dbReference type="EMBL" id="IACT01000740">
    <property type="protein sequence ID" value="LAC20124.1"/>
    <property type="molecule type" value="mRNA"/>
</dbReference>
<name>A0A6A7FPJ1_9CRUS</name>
<evidence type="ECO:0000256" key="1">
    <source>
        <dbReference type="SAM" id="MobiDB-lite"/>
    </source>
</evidence>
<organism evidence="2">
    <name type="scientific">Hirondellea gigas</name>
    <dbReference type="NCBI Taxonomy" id="1518452"/>
    <lineage>
        <taxon>Eukaryota</taxon>
        <taxon>Metazoa</taxon>
        <taxon>Ecdysozoa</taxon>
        <taxon>Arthropoda</taxon>
        <taxon>Crustacea</taxon>
        <taxon>Multicrustacea</taxon>
        <taxon>Malacostraca</taxon>
        <taxon>Eumalacostraca</taxon>
        <taxon>Peracarida</taxon>
        <taxon>Amphipoda</taxon>
        <taxon>Amphilochidea</taxon>
        <taxon>Lysianassida</taxon>
        <taxon>Lysianassidira</taxon>
        <taxon>Lysianassoidea</taxon>
        <taxon>Lysianassidae</taxon>
        <taxon>Hirondellea</taxon>
    </lineage>
</organism>
<feature type="compositionally biased region" description="Polar residues" evidence="1">
    <location>
        <begin position="26"/>
        <end position="35"/>
    </location>
</feature>
<protein>
    <submittedName>
        <fullName evidence="2">Mediator of DNA damage checkpoint protein 1-like</fullName>
    </submittedName>
</protein>
<dbReference type="AlphaFoldDB" id="A0A6A7FPJ1"/>
<feature type="region of interest" description="Disordered" evidence="1">
    <location>
        <begin position="1"/>
        <end position="54"/>
    </location>
</feature>
<feature type="region of interest" description="Disordered" evidence="1">
    <location>
        <begin position="187"/>
        <end position="260"/>
    </location>
</feature>
<evidence type="ECO:0000313" key="2">
    <source>
        <dbReference type="EMBL" id="LAC20124.1"/>
    </source>
</evidence>
<feature type="compositionally biased region" description="Acidic residues" evidence="1">
    <location>
        <begin position="1"/>
        <end position="12"/>
    </location>
</feature>
<feature type="compositionally biased region" description="Acidic residues" evidence="1">
    <location>
        <begin position="240"/>
        <end position="254"/>
    </location>
</feature>
<proteinExistence type="evidence at transcript level"/>
<reference evidence="2" key="1">
    <citation type="submission" date="2017-11" db="EMBL/GenBank/DDBJ databases">
        <title>The sensing device of the deep-sea amphipod.</title>
        <authorList>
            <person name="Kobayashi H."/>
            <person name="Nagahama T."/>
            <person name="Arai W."/>
            <person name="Sasagawa Y."/>
            <person name="Umeda M."/>
            <person name="Hayashi T."/>
            <person name="Nikaido I."/>
            <person name="Watanabe H."/>
            <person name="Oguri K."/>
            <person name="Kitazato H."/>
            <person name="Fujioka K."/>
            <person name="Kido Y."/>
            <person name="Takami H."/>
        </authorList>
    </citation>
    <scope>NUCLEOTIDE SEQUENCE</scope>
    <source>
        <tissue evidence="2">Whole body</tissue>
    </source>
</reference>